<dbReference type="RefSeq" id="XP_003286693.1">
    <property type="nucleotide sequence ID" value="XM_003286645.1"/>
</dbReference>
<dbReference type="VEuPathDB" id="AmoebaDB:DICPUDRAFT_150691"/>
<dbReference type="AlphaFoldDB" id="F0ZH02"/>
<dbReference type="Proteomes" id="UP000001064">
    <property type="component" value="Unassembled WGS sequence"/>
</dbReference>
<organism evidence="1 2">
    <name type="scientific">Dictyostelium purpureum</name>
    <name type="common">Slime mold</name>
    <dbReference type="NCBI Taxonomy" id="5786"/>
    <lineage>
        <taxon>Eukaryota</taxon>
        <taxon>Amoebozoa</taxon>
        <taxon>Evosea</taxon>
        <taxon>Eumycetozoa</taxon>
        <taxon>Dictyostelia</taxon>
        <taxon>Dictyosteliales</taxon>
        <taxon>Dictyosteliaceae</taxon>
        <taxon>Dictyostelium</taxon>
    </lineage>
</organism>
<dbReference type="EMBL" id="GL871017">
    <property type="protein sequence ID" value="EGC36747.1"/>
    <property type="molecule type" value="Genomic_DNA"/>
</dbReference>
<proteinExistence type="predicted"/>
<evidence type="ECO:0000313" key="1">
    <source>
        <dbReference type="EMBL" id="EGC36747.1"/>
    </source>
</evidence>
<evidence type="ECO:0000313" key="2">
    <source>
        <dbReference type="Proteomes" id="UP000001064"/>
    </source>
</evidence>
<sequence>MSVYTFLTDQIKTLLTGKGDWSESLLSFLATLKNHCGSKIFGLLASAKHLRSGYAGIPSPSESSIARFTREPNCFYENEIISGIHTLRNDIDSSSAEKNKPYYVCVAVEEIDILKGLYSDVQRSRLIGLCNGYVDDEKIKEEWFTVPEYPNAENIFDRSDGVENNFVYYF</sequence>
<keyword evidence="2" id="KW-1185">Reference proteome</keyword>
<dbReference type="KEGG" id="dpp:DICPUDRAFT_150691"/>
<gene>
    <name evidence="1" type="ORF">DICPUDRAFT_150691</name>
</gene>
<name>F0ZH02_DICPU</name>
<protein>
    <submittedName>
        <fullName evidence="1">Uncharacterized protein</fullName>
    </submittedName>
</protein>
<accession>F0ZH02</accession>
<dbReference type="GeneID" id="10504107"/>
<dbReference type="InParanoid" id="F0ZH02"/>
<reference evidence="2" key="1">
    <citation type="journal article" date="2011" name="Genome Biol.">
        <title>Comparative genomics of the social amoebae Dictyostelium discoideum and Dictyostelium purpureum.</title>
        <authorList>
            <consortium name="US DOE Joint Genome Institute (JGI-PGF)"/>
            <person name="Sucgang R."/>
            <person name="Kuo A."/>
            <person name="Tian X."/>
            <person name="Salerno W."/>
            <person name="Parikh A."/>
            <person name="Feasley C.L."/>
            <person name="Dalin E."/>
            <person name="Tu H."/>
            <person name="Huang E."/>
            <person name="Barry K."/>
            <person name="Lindquist E."/>
            <person name="Shapiro H."/>
            <person name="Bruce D."/>
            <person name="Schmutz J."/>
            <person name="Salamov A."/>
            <person name="Fey P."/>
            <person name="Gaudet P."/>
            <person name="Anjard C."/>
            <person name="Babu M.M."/>
            <person name="Basu S."/>
            <person name="Bushmanova Y."/>
            <person name="van der Wel H."/>
            <person name="Katoh-Kurasawa M."/>
            <person name="Dinh C."/>
            <person name="Coutinho P.M."/>
            <person name="Saito T."/>
            <person name="Elias M."/>
            <person name="Schaap P."/>
            <person name="Kay R.R."/>
            <person name="Henrissat B."/>
            <person name="Eichinger L."/>
            <person name="Rivero F."/>
            <person name="Putnam N.H."/>
            <person name="West C.M."/>
            <person name="Loomis W.F."/>
            <person name="Chisholm R.L."/>
            <person name="Shaulsky G."/>
            <person name="Strassmann J.E."/>
            <person name="Queller D.C."/>
            <person name="Kuspa A."/>
            <person name="Grigoriev I.V."/>
        </authorList>
    </citation>
    <scope>NUCLEOTIDE SEQUENCE [LARGE SCALE GENOMIC DNA]</scope>
    <source>
        <strain evidence="2">QSDP1</strain>
    </source>
</reference>